<dbReference type="GO" id="GO:0022625">
    <property type="term" value="C:cytosolic large ribosomal subunit"/>
    <property type="evidence" value="ECO:0007669"/>
    <property type="project" value="TreeGrafter"/>
</dbReference>
<dbReference type="Proteomes" id="UP000254263">
    <property type="component" value="Unassembled WGS sequence"/>
</dbReference>
<dbReference type="OrthoDB" id="9810939at2"/>
<keyword evidence="4 7" id="KW-0689">Ribosomal protein</keyword>
<evidence type="ECO:0000256" key="3">
    <source>
        <dbReference type="ARBA" id="ARBA00022884"/>
    </source>
</evidence>
<sequence length="114" mass="12680">MVQKDNRRLKIKTRIRSKISGTAERPRLTVFRSNKQIYAQLIDDEAGKTLVSFSSRGLEAEGNKKEIAAKVGAELAKRAKDANVSTVVFDRNGYLYHGRVKALADAAREAGLKF</sequence>
<evidence type="ECO:0000313" key="10">
    <source>
        <dbReference type="EMBL" id="SUB88551.1"/>
    </source>
</evidence>
<dbReference type="InterPro" id="IPR005484">
    <property type="entry name" value="Ribosomal_uL18_bac/plant/anim"/>
</dbReference>
<dbReference type="STRING" id="28115.HQ47_10875"/>
<comment type="similarity">
    <text evidence="1 7">Belongs to the universal ribosomal protein uL18 family.</text>
</comment>
<evidence type="ECO:0000313" key="9">
    <source>
        <dbReference type="EMBL" id="SUB77069.1"/>
    </source>
</evidence>
<dbReference type="CDD" id="cd00432">
    <property type="entry name" value="Ribosomal_L18_L5e"/>
    <property type="match status" value="1"/>
</dbReference>
<protein>
    <recommendedName>
        <fullName evidence="6 7">Large ribosomal subunit protein uL18</fullName>
    </recommendedName>
</protein>
<keyword evidence="3 7" id="KW-0694">RNA-binding</keyword>
<dbReference type="PANTHER" id="PTHR12899:SF3">
    <property type="entry name" value="LARGE RIBOSOMAL SUBUNIT PROTEIN UL18M"/>
    <property type="match status" value="1"/>
</dbReference>
<dbReference type="EMBL" id="UGTF01000002">
    <property type="protein sequence ID" value="SUB88551.1"/>
    <property type="molecule type" value="Genomic_DNA"/>
</dbReference>
<dbReference type="GO" id="GO:0003735">
    <property type="term" value="F:structural constituent of ribosome"/>
    <property type="evidence" value="ECO:0007669"/>
    <property type="project" value="InterPro"/>
</dbReference>
<accession>A0A0A2G8K2</accession>
<evidence type="ECO:0000256" key="5">
    <source>
        <dbReference type="ARBA" id="ARBA00023274"/>
    </source>
</evidence>
<dbReference type="EMBL" id="JRFA01000031">
    <property type="protein sequence ID" value="KGN72428.1"/>
    <property type="molecule type" value="Genomic_DNA"/>
</dbReference>
<evidence type="ECO:0000313" key="12">
    <source>
        <dbReference type="Proteomes" id="UP000254156"/>
    </source>
</evidence>
<dbReference type="PANTHER" id="PTHR12899">
    <property type="entry name" value="39S RIBOSOMAL PROTEIN L18, MITOCHONDRIAL"/>
    <property type="match status" value="1"/>
</dbReference>
<evidence type="ECO:0000256" key="2">
    <source>
        <dbReference type="ARBA" id="ARBA00022730"/>
    </source>
</evidence>
<keyword evidence="11" id="KW-1185">Reference proteome</keyword>
<gene>
    <name evidence="7 9" type="primary">rplR</name>
    <name evidence="8" type="ORF">HQ47_10875</name>
    <name evidence="10" type="ORF">NCTC11632_00622</name>
    <name evidence="9" type="ORF">NCTC13100_00183</name>
</gene>
<dbReference type="FunFam" id="3.30.420.100:FF:000003">
    <property type="entry name" value="50S ribosomal protein L18"/>
    <property type="match status" value="1"/>
</dbReference>
<evidence type="ECO:0000256" key="1">
    <source>
        <dbReference type="ARBA" id="ARBA00007116"/>
    </source>
</evidence>
<dbReference type="Proteomes" id="UP000254156">
    <property type="component" value="Unassembled WGS sequence"/>
</dbReference>
<dbReference type="AlphaFoldDB" id="A0A0A2G8K2"/>
<dbReference type="RefSeq" id="WP_018359669.1">
    <property type="nucleotide sequence ID" value="NZ_JASBZX010000018.1"/>
</dbReference>
<comment type="function">
    <text evidence="7">This is one of the proteins that bind and probably mediate the attachment of the 5S RNA into the large ribosomal subunit, where it forms part of the central protuberance.</text>
</comment>
<evidence type="ECO:0000256" key="7">
    <source>
        <dbReference type="HAMAP-Rule" id="MF_01337"/>
    </source>
</evidence>
<evidence type="ECO:0000313" key="13">
    <source>
        <dbReference type="Proteomes" id="UP000254263"/>
    </source>
</evidence>
<proteinExistence type="inferred from homology"/>
<dbReference type="Pfam" id="PF00861">
    <property type="entry name" value="Ribosomal_L18p"/>
    <property type="match status" value="1"/>
</dbReference>
<dbReference type="SUPFAM" id="SSF53137">
    <property type="entry name" value="Translational machinery components"/>
    <property type="match status" value="1"/>
</dbReference>
<evidence type="ECO:0000256" key="4">
    <source>
        <dbReference type="ARBA" id="ARBA00022980"/>
    </source>
</evidence>
<dbReference type="InterPro" id="IPR004389">
    <property type="entry name" value="Ribosomal_uL18_bac-type"/>
</dbReference>
<dbReference type="eggNOG" id="COG0256">
    <property type="taxonomic scope" value="Bacteria"/>
</dbReference>
<dbReference type="Proteomes" id="UP000030103">
    <property type="component" value="Unassembled WGS sequence"/>
</dbReference>
<comment type="subunit">
    <text evidence="7">Part of the 50S ribosomal subunit; part of the 5S rRNA/L5/L18/L25 subcomplex. Contacts the 5S and 23S rRNAs.</text>
</comment>
<keyword evidence="5 7" id="KW-0687">Ribonucleoprotein</keyword>
<name>A0A0A2G8K2_9PORP</name>
<dbReference type="GO" id="GO:0006412">
    <property type="term" value="P:translation"/>
    <property type="evidence" value="ECO:0007669"/>
    <property type="project" value="UniProtKB-UniRule"/>
</dbReference>
<organism evidence="8 11">
    <name type="scientific">Porphyromonas macacae</name>
    <dbReference type="NCBI Taxonomy" id="28115"/>
    <lineage>
        <taxon>Bacteria</taxon>
        <taxon>Pseudomonadati</taxon>
        <taxon>Bacteroidota</taxon>
        <taxon>Bacteroidia</taxon>
        <taxon>Bacteroidales</taxon>
        <taxon>Porphyromonadaceae</taxon>
        <taxon>Porphyromonas</taxon>
    </lineage>
</organism>
<evidence type="ECO:0000313" key="8">
    <source>
        <dbReference type="EMBL" id="KGN72428.1"/>
    </source>
</evidence>
<dbReference type="Gene3D" id="3.30.420.100">
    <property type="match status" value="1"/>
</dbReference>
<reference evidence="8 11" key="1">
    <citation type="submission" date="2014-09" db="EMBL/GenBank/DDBJ databases">
        <title>Draft Genome Sequence of Porphyromonas macacae COT-192_OH2859.</title>
        <authorList>
            <person name="Wallis C."/>
            <person name="Deusch O."/>
            <person name="O'Flynn C."/>
            <person name="Davis I."/>
            <person name="Horsfall A."/>
            <person name="Kirkwood N."/>
            <person name="Harris S."/>
            <person name="Eisen J.A."/>
            <person name="Coil D.A."/>
            <person name="Darling A.E."/>
            <person name="Jospin G."/>
            <person name="Alexiev A."/>
        </authorList>
    </citation>
    <scope>NUCLEOTIDE SEQUENCE [LARGE SCALE GENOMIC DNA]</scope>
    <source>
        <strain evidence="11">COT-192 OH2859</strain>
        <strain evidence="8">COT-192_OH2859</strain>
    </source>
</reference>
<dbReference type="GO" id="GO:0008097">
    <property type="term" value="F:5S rRNA binding"/>
    <property type="evidence" value="ECO:0007669"/>
    <property type="project" value="TreeGrafter"/>
</dbReference>
<evidence type="ECO:0000313" key="11">
    <source>
        <dbReference type="Proteomes" id="UP000030103"/>
    </source>
</evidence>
<evidence type="ECO:0000256" key="6">
    <source>
        <dbReference type="ARBA" id="ARBA00035197"/>
    </source>
</evidence>
<keyword evidence="2 7" id="KW-0699">rRNA-binding</keyword>
<dbReference type="HAMAP" id="MF_01337_B">
    <property type="entry name" value="Ribosomal_uL18_B"/>
    <property type="match status" value="1"/>
</dbReference>
<dbReference type="NCBIfam" id="TIGR00060">
    <property type="entry name" value="L18_bact"/>
    <property type="match status" value="1"/>
</dbReference>
<reference evidence="12 13" key="2">
    <citation type="submission" date="2018-06" db="EMBL/GenBank/DDBJ databases">
        <authorList>
            <consortium name="Pathogen Informatics"/>
            <person name="Doyle S."/>
        </authorList>
    </citation>
    <scope>NUCLEOTIDE SEQUENCE [LARGE SCALE GENOMIC DNA]</scope>
    <source>
        <strain evidence="10 12">NCTC11632</strain>
        <strain evidence="9 13">NCTC13100</strain>
    </source>
</reference>
<dbReference type="EMBL" id="UGTI01000001">
    <property type="protein sequence ID" value="SUB77069.1"/>
    <property type="molecule type" value="Genomic_DNA"/>
</dbReference>
<dbReference type="InterPro" id="IPR057268">
    <property type="entry name" value="Ribosomal_L18"/>
</dbReference>